<dbReference type="Gene3D" id="2.60.120.920">
    <property type="match status" value="1"/>
</dbReference>
<gene>
    <name evidence="1" type="ORF">MHBO_002892</name>
</gene>
<reference evidence="1 2" key="1">
    <citation type="journal article" date="2024" name="BMC Biol.">
        <title>Comparative genomics of Ascetosporea gives new insight into the evolutionary basis for animal parasitism in Rhizaria.</title>
        <authorList>
            <person name="Hiltunen Thoren M."/>
            <person name="Onut-Brannstrom I."/>
            <person name="Alfjorden A."/>
            <person name="Peckova H."/>
            <person name="Swords F."/>
            <person name="Hooper C."/>
            <person name="Holzer A.S."/>
            <person name="Bass D."/>
            <person name="Burki F."/>
        </authorList>
    </citation>
    <scope>NUCLEOTIDE SEQUENCE [LARGE SCALE GENOMIC DNA]</scope>
    <source>
        <strain evidence="1">20-A016</strain>
    </source>
</reference>
<dbReference type="InterPro" id="IPR043136">
    <property type="entry name" value="B30.2/SPRY_sf"/>
</dbReference>
<dbReference type="EMBL" id="JBDODL010001276">
    <property type="protein sequence ID" value="MES1921358.1"/>
    <property type="molecule type" value="Genomic_DNA"/>
</dbReference>
<comment type="caution">
    <text evidence="1">The sequence shown here is derived from an EMBL/GenBank/DDBJ whole genome shotgun (WGS) entry which is preliminary data.</text>
</comment>
<accession>A0ABV2ANV7</accession>
<feature type="non-terminal residue" evidence="1">
    <location>
        <position position="1"/>
    </location>
</feature>
<proteinExistence type="predicted"/>
<feature type="non-terminal residue" evidence="1">
    <location>
        <position position="571"/>
    </location>
</feature>
<dbReference type="Proteomes" id="UP001439008">
    <property type="component" value="Unassembled WGS sequence"/>
</dbReference>
<keyword evidence="2" id="KW-1185">Reference proteome</keyword>
<name>A0ABV2ANV7_9EUKA</name>
<organism evidence="1 2">
    <name type="scientific">Bonamia ostreae</name>
    <dbReference type="NCBI Taxonomy" id="126728"/>
    <lineage>
        <taxon>Eukaryota</taxon>
        <taxon>Sar</taxon>
        <taxon>Rhizaria</taxon>
        <taxon>Endomyxa</taxon>
        <taxon>Ascetosporea</taxon>
        <taxon>Haplosporida</taxon>
        <taxon>Bonamia</taxon>
    </lineage>
</organism>
<evidence type="ECO:0000313" key="1">
    <source>
        <dbReference type="EMBL" id="MES1921358.1"/>
    </source>
</evidence>
<sequence>TAVQNFNISQGLFPALSLSQNQKITVIFDPSNFIQAPPNGYYPLQNDSAFDPANPQICRFYEQCISSDLENFGYSVLYQGHLSDCRNFCEKFAKEKNNIISIEKTRRLFENKNKKIIWTGKSATLVKSEFSDLFVYLLNSTDKLSKEAVEAISKPFFANNCDRKKFNLKKNLLAALKILSGDNKSLRAGSSVQINRKGISLEGTILEMKDQFPKCPIFIERNRNVKTELVLRRSSSSPLIQNISMANFDNSENVQFIDLKSLTPQNGEKINFDRFEKDVLAQILRKMADILADFSDEEPILSKDETDNGRILEKRTNLENRNFEETARMCTQKIKNLNKIKKMDLMLIKLSKSFYKDEQIQIVLEILAIKCLIGNFGPIFADENKKMAQKVASNFLFSLKNFFEEKLAKFYKNFVDFKKIVLANFGKTCAKILEKLNFSDKNGENVDSKNEEFEKNQKLVKSLKQFFDFLVKEIETKFDGIFNEIDSVQGDFDVVKKLKIEDDLDFGQIKSIEKMIKIQCKTTLSEIFSILPNIDENLFEHIFCLLLKQNKFVEIGNLQILKEKMENRLFD</sequence>
<evidence type="ECO:0000313" key="2">
    <source>
        <dbReference type="Proteomes" id="UP001439008"/>
    </source>
</evidence>
<protein>
    <submittedName>
        <fullName evidence="1">Uncharacterized protein</fullName>
    </submittedName>
</protein>